<dbReference type="EMBL" id="JAEHOE010000232">
    <property type="protein sequence ID" value="KAG2482325.1"/>
    <property type="molecule type" value="Genomic_DNA"/>
</dbReference>
<evidence type="ECO:0000256" key="1">
    <source>
        <dbReference type="SAM" id="MobiDB-lite"/>
    </source>
</evidence>
<reference evidence="2" key="1">
    <citation type="journal article" date="2020" name="bioRxiv">
        <title>Comparative genomics of Chlamydomonas.</title>
        <authorList>
            <person name="Craig R.J."/>
            <person name="Hasan A.R."/>
            <person name="Ness R.W."/>
            <person name="Keightley P.D."/>
        </authorList>
    </citation>
    <scope>NUCLEOTIDE SEQUENCE</scope>
    <source>
        <strain evidence="2">CCAP 11/70</strain>
    </source>
</reference>
<feature type="region of interest" description="Disordered" evidence="1">
    <location>
        <begin position="1"/>
        <end position="43"/>
    </location>
</feature>
<keyword evidence="3" id="KW-1185">Reference proteome</keyword>
<feature type="region of interest" description="Disordered" evidence="1">
    <location>
        <begin position="396"/>
        <end position="423"/>
    </location>
</feature>
<proteinExistence type="predicted"/>
<sequence length="442" mass="46038">MFAAARSTRSGAGNLKASDKSNAKTARPAAANGKDQSTPKVSLSALKRQVERVTSTLTVPLDEPRPTSECVVMQVSTLQDAFLTLAGVLVAEVEDLRASVRSLQADRASLLGSVAGLQRQLSDKALEAEQLQLRLSTDTAALRSEVQAQLGREASQLSALAAGLQREQFELKCEVQLVRNQLCRVESMAAGDVPATVLAQRLESRRGVEAAVDEAVRGCAGRLVEAAVAQEVPGAVRGAVAGVMREVVQQHTESLRSELQGAVQRLSEAAGAAQAESEAAQRRWHNAELKVPALERRLAALEAAGRGAAGRGVGGEGGAGAAEVAGLHQQLQAAGRQQSGMEAVLRALVDDVGRLGRGAREAQGTLGEHTRQLAEQRALLSRCAALFPRLLDVPPPIPLGPDVDGEGWPSHPHGEGEAAGLGLGPGLGLSDHLSGLAFSPLP</sequence>
<organism evidence="2 3">
    <name type="scientific">Edaphochlamys debaryana</name>
    <dbReference type="NCBI Taxonomy" id="47281"/>
    <lineage>
        <taxon>Eukaryota</taxon>
        <taxon>Viridiplantae</taxon>
        <taxon>Chlorophyta</taxon>
        <taxon>core chlorophytes</taxon>
        <taxon>Chlorophyceae</taxon>
        <taxon>CS clade</taxon>
        <taxon>Chlamydomonadales</taxon>
        <taxon>Chlamydomonadales incertae sedis</taxon>
        <taxon>Edaphochlamys</taxon>
    </lineage>
</organism>
<dbReference type="AlphaFoldDB" id="A0A835XFF1"/>
<protein>
    <submittedName>
        <fullName evidence="2">Uncharacterized protein</fullName>
    </submittedName>
</protein>
<name>A0A835XFF1_9CHLO</name>
<evidence type="ECO:0000313" key="3">
    <source>
        <dbReference type="Proteomes" id="UP000612055"/>
    </source>
</evidence>
<dbReference type="Proteomes" id="UP000612055">
    <property type="component" value="Unassembled WGS sequence"/>
</dbReference>
<evidence type="ECO:0000313" key="2">
    <source>
        <dbReference type="EMBL" id="KAG2482325.1"/>
    </source>
</evidence>
<gene>
    <name evidence="2" type="ORF">HYH03_018734</name>
</gene>
<accession>A0A835XFF1</accession>
<comment type="caution">
    <text evidence="2">The sequence shown here is derived from an EMBL/GenBank/DDBJ whole genome shotgun (WGS) entry which is preliminary data.</text>
</comment>